<keyword evidence="8" id="KW-0143">Chaperone</keyword>
<dbReference type="InterPro" id="IPR036770">
    <property type="entry name" value="Ankyrin_rpt-contain_sf"/>
</dbReference>
<keyword evidence="4" id="KW-0949">S-adenosyl-L-methionine</keyword>
<sequence>MRFSSTILSRCSSDLLENFRTEATIYFHWPYCKNICTFCSFNKYKKSENNFGKNADARMESSLIKETQTIFGYTEIKKIKSIYFGGGTPSLAPTTTISNIINCVKQLATVDEQAEITIECNPSSLSMTHKLEDYLKFGINRVSVGVQSLHDRTLEVLGRDHSASDGVMLLKSAIKIFGSDAVSVDLLFRKPGDTLQSWKDELIQILTFKPHHISLYELTPERGTPLFRQLQLGEVVLPNENDTASMYILALELLKENGFERYEISNFAKAGSCAQSSHNMSYWNGTQYIGIGPGAHSRFFPLGSSLRESRVQTLDPKSWQDLVKRNGHATRLCRQQSQIDVLSELLATSLRTAKGIQPDRWLIFQPKYSLADIFELAPPIQMFCLSGNLEWSIDGSLRATEKGLTVVDAILPNILKLTSRWIFYSRGKLQTGNNQKSGTSNFNRSSAKCKQQKVCMESAKLDEEKLREAACYGDLEAVKTLLKKGVNINSQHSINGWTALHWAAKRNQLDVAHCLLTNGADKKLESFAKETPADLSTSPAILNLLGSPLTKDKPEEVDKNEITPHYLASHFNSGYKVDLQEHTRISTPPSQGRDVAHKRELVFKLRIAYSTDTDFIEVEIEKSELNYQQFLVICCSELGLNSKYVERLRKLPNTRLRKDRDIQRLKDFEEIEVVLVGSKPKLAIESDSPNIVGPALKNQNQTILY</sequence>
<dbReference type="Gene3D" id="3.20.20.70">
    <property type="entry name" value="Aldolase class I"/>
    <property type="match status" value="1"/>
</dbReference>
<dbReference type="CDD" id="cd01335">
    <property type="entry name" value="Radical_SAM"/>
    <property type="match status" value="1"/>
</dbReference>
<dbReference type="GO" id="GO:0005739">
    <property type="term" value="C:mitochondrion"/>
    <property type="evidence" value="ECO:0007669"/>
    <property type="project" value="TreeGrafter"/>
</dbReference>
<dbReference type="OrthoDB" id="431409at2759"/>
<dbReference type="InterPro" id="IPR013785">
    <property type="entry name" value="Aldolase_TIM"/>
</dbReference>
<evidence type="ECO:0000259" key="12">
    <source>
        <dbReference type="PROSITE" id="PS51918"/>
    </source>
</evidence>
<dbReference type="EMBL" id="CAKKLH010000328">
    <property type="protein sequence ID" value="CAH0112572.1"/>
    <property type="molecule type" value="Genomic_DNA"/>
</dbReference>
<evidence type="ECO:0000256" key="10">
    <source>
        <dbReference type="ARBA" id="ARBA00045130"/>
    </source>
</evidence>
<dbReference type="PANTHER" id="PTHR13932">
    <property type="entry name" value="COPROPORPHYRINIGEN III OXIDASE"/>
    <property type="match status" value="1"/>
</dbReference>
<feature type="domain" description="Radical SAM core" evidence="12">
    <location>
        <begin position="17"/>
        <end position="260"/>
    </location>
</feature>
<dbReference type="PROSITE" id="PS50297">
    <property type="entry name" value="ANK_REP_REGION"/>
    <property type="match status" value="1"/>
</dbReference>
<evidence type="ECO:0000256" key="4">
    <source>
        <dbReference type="ARBA" id="ARBA00022691"/>
    </source>
</evidence>
<evidence type="ECO:0000256" key="2">
    <source>
        <dbReference type="ARBA" id="ARBA00014678"/>
    </source>
</evidence>
<feature type="repeat" description="ANK" evidence="11">
    <location>
        <begin position="495"/>
        <end position="527"/>
    </location>
</feature>
<gene>
    <name evidence="13" type="ORF">DGAL_LOCUS16307</name>
</gene>
<dbReference type="GO" id="GO:0004109">
    <property type="term" value="F:coproporphyrinogen oxidase activity"/>
    <property type="evidence" value="ECO:0007669"/>
    <property type="project" value="InterPro"/>
</dbReference>
<dbReference type="SFLD" id="SFLDG01065">
    <property type="entry name" value="anaerobic_coproporphyrinogen-I"/>
    <property type="match status" value="1"/>
</dbReference>
<dbReference type="GO" id="GO:0046872">
    <property type="term" value="F:metal ion binding"/>
    <property type="evidence" value="ECO:0007669"/>
    <property type="project" value="UniProtKB-KW"/>
</dbReference>
<dbReference type="InterPro" id="IPR004559">
    <property type="entry name" value="HemW-like"/>
</dbReference>
<dbReference type="PROSITE" id="PS50088">
    <property type="entry name" value="ANK_REPEAT"/>
    <property type="match status" value="2"/>
</dbReference>
<accession>A0A8J2S1K6</accession>
<evidence type="ECO:0000256" key="1">
    <source>
        <dbReference type="ARBA" id="ARBA00006100"/>
    </source>
</evidence>
<protein>
    <recommendedName>
        <fullName evidence="2">Radical S-adenosyl methionine domain-containing protein 1, mitochondrial</fullName>
    </recommendedName>
    <alternativeName>
        <fullName evidence="9">Putative heme chaperone</fullName>
    </alternativeName>
</protein>
<dbReference type="Pfam" id="PF04055">
    <property type="entry name" value="Radical_SAM"/>
    <property type="match status" value="1"/>
</dbReference>
<comment type="similarity">
    <text evidence="1">Belongs to the anaerobic coproporphyrinogen-III oxidase family. HemW subfamily.</text>
</comment>
<dbReference type="GO" id="GO:0006779">
    <property type="term" value="P:porphyrin-containing compound biosynthetic process"/>
    <property type="evidence" value="ECO:0007669"/>
    <property type="project" value="InterPro"/>
</dbReference>
<evidence type="ECO:0000313" key="14">
    <source>
        <dbReference type="Proteomes" id="UP000789390"/>
    </source>
</evidence>
<reference evidence="13" key="1">
    <citation type="submission" date="2021-11" db="EMBL/GenBank/DDBJ databases">
        <authorList>
            <person name="Schell T."/>
        </authorList>
    </citation>
    <scope>NUCLEOTIDE SEQUENCE</scope>
    <source>
        <strain evidence="13">M5</strain>
    </source>
</reference>
<dbReference type="SFLD" id="SFLDS00029">
    <property type="entry name" value="Radical_SAM"/>
    <property type="match status" value="1"/>
</dbReference>
<proteinExistence type="inferred from homology"/>
<evidence type="ECO:0000256" key="9">
    <source>
        <dbReference type="ARBA" id="ARBA00033094"/>
    </source>
</evidence>
<organism evidence="13 14">
    <name type="scientific">Daphnia galeata</name>
    <dbReference type="NCBI Taxonomy" id="27404"/>
    <lineage>
        <taxon>Eukaryota</taxon>
        <taxon>Metazoa</taxon>
        <taxon>Ecdysozoa</taxon>
        <taxon>Arthropoda</taxon>
        <taxon>Crustacea</taxon>
        <taxon>Branchiopoda</taxon>
        <taxon>Diplostraca</taxon>
        <taxon>Cladocera</taxon>
        <taxon>Anomopoda</taxon>
        <taxon>Daphniidae</taxon>
        <taxon>Daphnia</taxon>
    </lineage>
</organism>
<evidence type="ECO:0000256" key="3">
    <source>
        <dbReference type="ARBA" id="ARBA00022617"/>
    </source>
</evidence>
<dbReference type="SUPFAM" id="SSF102114">
    <property type="entry name" value="Radical SAM enzymes"/>
    <property type="match status" value="1"/>
</dbReference>
<dbReference type="SUPFAM" id="SSF48403">
    <property type="entry name" value="Ankyrin repeat"/>
    <property type="match status" value="1"/>
</dbReference>
<dbReference type="GO" id="GO:0051539">
    <property type="term" value="F:4 iron, 4 sulfur cluster binding"/>
    <property type="evidence" value="ECO:0007669"/>
    <property type="project" value="InterPro"/>
</dbReference>
<dbReference type="InterPro" id="IPR007197">
    <property type="entry name" value="rSAM"/>
</dbReference>
<dbReference type="InterPro" id="IPR058240">
    <property type="entry name" value="rSAM_sf"/>
</dbReference>
<evidence type="ECO:0000256" key="7">
    <source>
        <dbReference type="ARBA" id="ARBA00023014"/>
    </source>
</evidence>
<dbReference type="Pfam" id="PF13637">
    <property type="entry name" value="Ank_4"/>
    <property type="match status" value="1"/>
</dbReference>
<feature type="repeat" description="ANK" evidence="11">
    <location>
        <begin position="461"/>
        <end position="493"/>
    </location>
</feature>
<dbReference type="Proteomes" id="UP000789390">
    <property type="component" value="Unassembled WGS sequence"/>
</dbReference>
<dbReference type="SMART" id="SM00248">
    <property type="entry name" value="ANK"/>
    <property type="match status" value="2"/>
</dbReference>
<dbReference type="AlphaFoldDB" id="A0A8J2S1K6"/>
<keyword evidence="7" id="KW-0411">Iron-sulfur</keyword>
<dbReference type="SMART" id="SM00729">
    <property type="entry name" value="Elp3"/>
    <property type="match status" value="1"/>
</dbReference>
<keyword evidence="11" id="KW-0040">ANK repeat</keyword>
<dbReference type="Gene3D" id="1.25.40.20">
    <property type="entry name" value="Ankyrin repeat-containing domain"/>
    <property type="match status" value="1"/>
</dbReference>
<keyword evidence="3" id="KW-0349">Heme</keyword>
<name>A0A8J2S1K6_9CRUS</name>
<keyword evidence="6" id="KW-0408">Iron</keyword>
<dbReference type="InterPro" id="IPR034505">
    <property type="entry name" value="Coproporphyrinogen-III_oxidase"/>
</dbReference>
<dbReference type="InterPro" id="IPR002110">
    <property type="entry name" value="Ankyrin_rpt"/>
</dbReference>
<evidence type="ECO:0000256" key="11">
    <source>
        <dbReference type="PROSITE-ProRule" id="PRU00023"/>
    </source>
</evidence>
<dbReference type="PROSITE" id="PS51918">
    <property type="entry name" value="RADICAL_SAM"/>
    <property type="match status" value="1"/>
</dbReference>
<evidence type="ECO:0000313" key="13">
    <source>
        <dbReference type="EMBL" id="CAH0112572.1"/>
    </source>
</evidence>
<dbReference type="PANTHER" id="PTHR13932:SF5">
    <property type="entry name" value="RADICAL S-ADENOSYL METHIONINE DOMAIN-CONTAINING PROTEIN 1, MITOCHONDRIAL"/>
    <property type="match status" value="1"/>
</dbReference>
<keyword evidence="5" id="KW-0479">Metal-binding</keyword>
<evidence type="ECO:0000256" key="8">
    <source>
        <dbReference type="ARBA" id="ARBA00023186"/>
    </source>
</evidence>
<evidence type="ECO:0000256" key="6">
    <source>
        <dbReference type="ARBA" id="ARBA00023004"/>
    </source>
</evidence>
<comment type="caution">
    <text evidence="13">The sequence shown here is derived from an EMBL/GenBank/DDBJ whole genome shotgun (WGS) entry which is preliminary data.</text>
</comment>
<comment type="function">
    <text evidence="10">May be a heme chaperone, appears to bind heme. Homologous bacterial proteins do not have oxygen-independent coproporphyrinogen-III oxidase activity. Binds 1 [4Fe-4S] cluster. The cluster is coordinated with 3 cysteines and an exchangeable S-adenosyl-L-methionine.</text>
</comment>
<evidence type="ECO:0000256" key="5">
    <source>
        <dbReference type="ARBA" id="ARBA00022723"/>
    </source>
</evidence>
<dbReference type="NCBIfam" id="TIGR00539">
    <property type="entry name" value="hemN_rel"/>
    <property type="match status" value="1"/>
</dbReference>
<dbReference type="InterPro" id="IPR006638">
    <property type="entry name" value="Elp3/MiaA/NifB-like_rSAM"/>
</dbReference>
<keyword evidence="14" id="KW-1185">Reference proteome</keyword>
<dbReference type="SFLD" id="SFLDF00562">
    <property type="entry name" value="HemN-like__clustered_with_heat"/>
    <property type="match status" value="1"/>
</dbReference>